<organism evidence="1 2">
    <name type="scientific">Mesotoga infera</name>
    <dbReference type="NCBI Taxonomy" id="1236046"/>
    <lineage>
        <taxon>Bacteria</taxon>
        <taxon>Thermotogati</taxon>
        <taxon>Thermotogota</taxon>
        <taxon>Thermotogae</taxon>
        <taxon>Kosmotogales</taxon>
        <taxon>Kosmotogaceae</taxon>
        <taxon>Mesotoga</taxon>
    </lineage>
</organism>
<dbReference type="Gene3D" id="3.20.20.80">
    <property type="entry name" value="Glycosidases"/>
    <property type="match status" value="1"/>
</dbReference>
<dbReference type="Proteomes" id="UP000264215">
    <property type="component" value="Unassembled WGS sequence"/>
</dbReference>
<evidence type="ECO:0008006" key="3">
    <source>
        <dbReference type="Google" id="ProtNLM"/>
    </source>
</evidence>
<dbReference type="InterPro" id="IPR001360">
    <property type="entry name" value="Glyco_hydro_1"/>
</dbReference>
<dbReference type="GO" id="GO:0005975">
    <property type="term" value="P:carbohydrate metabolic process"/>
    <property type="evidence" value="ECO:0007669"/>
    <property type="project" value="InterPro"/>
</dbReference>
<dbReference type="EMBL" id="DQBS01000076">
    <property type="protein sequence ID" value="HCO69581.1"/>
    <property type="molecule type" value="Genomic_DNA"/>
</dbReference>
<accession>A0A3D3TKY1</accession>
<dbReference type="AlphaFoldDB" id="A0A3D3TKY1"/>
<sequence>MYTAKNRRLSLEDRVSMMEKDFMWIAGIEDTFVTKTDRTSSRSMDEYELTQHYSNWEKDLEIIANTGFKYVRYGIPWYTVNPEKGRFDFSWTDRVFDFMGERSLIPIVDFIHYGTPHWMDNGFLNSCFPDYMADYELEVLERYRKSIDLFTPMNEPFITQEFCGRLSVWPPYLSGDDGFVKLLISTAKGIMKSVSSIKRELPDKYALHVEASGIFFSAERELQDEVKKMNEMRYLTYDLIQGKVDTKHCLFDYLCRNGVGREDLDWFMENKITVDGFGVNYYPQLSVFKVSKEKGKVRTTPFYGGTDYLEKLILSYHERYGGPIFLTETSINGEPDHQILWWRESLTLVEDLIDRGIDLRGYTWFPAIDLINWDYRYGSEPVEKYVETMGFVNLKMDPSRQFRRSTGELAAVMRNDLRGEE</sequence>
<gene>
    <name evidence="1" type="ORF">DIT26_03205</name>
</gene>
<reference evidence="1 2" key="1">
    <citation type="journal article" date="2018" name="Nat. Biotechnol.">
        <title>A standardized bacterial taxonomy based on genome phylogeny substantially revises the tree of life.</title>
        <authorList>
            <person name="Parks D.H."/>
            <person name="Chuvochina M."/>
            <person name="Waite D.W."/>
            <person name="Rinke C."/>
            <person name="Skarshewski A."/>
            <person name="Chaumeil P.A."/>
            <person name="Hugenholtz P."/>
        </authorList>
    </citation>
    <scope>NUCLEOTIDE SEQUENCE [LARGE SCALE GENOMIC DNA]</scope>
    <source>
        <strain evidence="1">UBA9905</strain>
    </source>
</reference>
<evidence type="ECO:0000313" key="2">
    <source>
        <dbReference type="Proteomes" id="UP000264215"/>
    </source>
</evidence>
<dbReference type="GO" id="GO:0004553">
    <property type="term" value="F:hydrolase activity, hydrolyzing O-glycosyl compounds"/>
    <property type="evidence" value="ECO:0007669"/>
    <property type="project" value="InterPro"/>
</dbReference>
<comment type="caution">
    <text evidence="1">The sequence shown here is derived from an EMBL/GenBank/DDBJ whole genome shotgun (WGS) entry which is preliminary data.</text>
</comment>
<dbReference type="InterPro" id="IPR017853">
    <property type="entry name" value="GH"/>
</dbReference>
<proteinExistence type="predicted"/>
<dbReference type="SUPFAM" id="SSF51445">
    <property type="entry name" value="(Trans)glycosidases"/>
    <property type="match status" value="1"/>
</dbReference>
<evidence type="ECO:0000313" key="1">
    <source>
        <dbReference type="EMBL" id="HCO69581.1"/>
    </source>
</evidence>
<dbReference type="Pfam" id="PF00232">
    <property type="entry name" value="Glyco_hydro_1"/>
    <property type="match status" value="1"/>
</dbReference>
<name>A0A3D3TKY1_9BACT</name>
<protein>
    <recommendedName>
        <fullName evidence="3">Glycosyl hydrolase family protein</fullName>
    </recommendedName>
</protein>